<feature type="binding site" evidence="4">
    <location>
        <position position="166"/>
    </location>
    <ligand>
        <name>Zn(2+)</name>
        <dbReference type="ChEBI" id="CHEBI:29105"/>
    </ligand>
</feature>
<dbReference type="GO" id="GO:0005634">
    <property type="term" value="C:nucleus"/>
    <property type="evidence" value="ECO:0007669"/>
    <property type="project" value="TreeGrafter"/>
</dbReference>
<organism evidence="7 8">
    <name type="scientific">Diversispora eburnea</name>
    <dbReference type="NCBI Taxonomy" id="1213867"/>
    <lineage>
        <taxon>Eukaryota</taxon>
        <taxon>Fungi</taxon>
        <taxon>Fungi incertae sedis</taxon>
        <taxon>Mucoromycota</taxon>
        <taxon>Glomeromycotina</taxon>
        <taxon>Glomeromycetes</taxon>
        <taxon>Diversisporales</taxon>
        <taxon>Diversisporaceae</taxon>
        <taxon>Diversispora</taxon>
    </lineage>
</organism>
<evidence type="ECO:0000256" key="5">
    <source>
        <dbReference type="SAM" id="MobiDB-lite"/>
    </source>
</evidence>
<comment type="similarity">
    <text evidence="1">Belongs to the sirtuin family. Class I subfamily.</text>
</comment>
<feature type="active site" description="Proton acceptor" evidence="4">
    <location>
        <position position="155"/>
    </location>
</feature>
<evidence type="ECO:0000256" key="2">
    <source>
        <dbReference type="ARBA" id="ARBA00022679"/>
    </source>
</evidence>
<keyword evidence="4" id="KW-0862">Zinc</keyword>
<gene>
    <name evidence="7" type="ORF">DEBURN_LOCUS2651</name>
</gene>
<feature type="binding site" evidence="4">
    <location>
        <position position="191"/>
    </location>
    <ligand>
        <name>Zn(2+)</name>
        <dbReference type="ChEBI" id="CHEBI:29105"/>
    </ligand>
</feature>
<dbReference type="InterPro" id="IPR026590">
    <property type="entry name" value="Ssirtuin_cat_dom"/>
</dbReference>
<feature type="binding site" evidence="4">
    <location>
        <position position="188"/>
    </location>
    <ligand>
        <name>Zn(2+)</name>
        <dbReference type="ChEBI" id="CHEBI:29105"/>
    </ligand>
</feature>
<evidence type="ECO:0000256" key="3">
    <source>
        <dbReference type="ARBA" id="ARBA00023027"/>
    </source>
</evidence>
<dbReference type="InterPro" id="IPR029035">
    <property type="entry name" value="DHS-like_NAD/FAD-binding_dom"/>
</dbReference>
<dbReference type="EMBL" id="CAJVPK010000150">
    <property type="protein sequence ID" value="CAG8460489.1"/>
    <property type="molecule type" value="Genomic_DNA"/>
</dbReference>
<feature type="region of interest" description="Disordered" evidence="5">
    <location>
        <begin position="337"/>
        <end position="356"/>
    </location>
</feature>
<dbReference type="InterPro" id="IPR003000">
    <property type="entry name" value="Sirtuin"/>
</dbReference>
<name>A0A9N8Z0Q2_9GLOM</name>
<dbReference type="PROSITE" id="PS50305">
    <property type="entry name" value="SIRTUIN"/>
    <property type="match status" value="1"/>
</dbReference>
<reference evidence="7" key="1">
    <citation type="submission" date="2021-06" db="EMBL/GenBank/DDBJ databases">
        <authorList>
            <person name="Kallberg Y."/>
            <person name="Tangrot J."/>
            <person name="Rosling A."/>
        </authorList>
    </citation>
    <scope>NUCLEOTIDE SEQUENCE</scope>
    <source>
        <strain evidence="7">AZ414A</strain>
    </source>
</reference>
<keyword evidence="2" id="KW-0808">Transferase</keyword>
<dbReference type="SUPFAM" id="SSF52467">
    <property type="entry name" value="DHS-like NAD/FAD-binding domain"/>
    <property type="match status" value="1"/>
</dbReference>
<dbReference type="InterPro" id="IPR026591">
    <property type="entry name" value="Sirtuin_cat_small_dom_sf"/>
</dbReference>
<proteinExistence type="inferred from homology"/>
<dbReference type="InterPro" id="IPR050134">
    <property type="entry name" value="NAD-dep_sirtuin_deacylases"/>
</dbReference>
<evidence type="ECO:0000259" key="6">
    <source>
        <dbReference type="PROSITE" id="PS50305"/>
    </source>
</evidence>
<dbReference type="PANTHER" id="PTHR11085">
    <property type="entry name" value="NAD-DEPENDENT PROTEIN DEACYLASE SIRTUIN-5, MITOCHONDRIAL-RELATED"/>
    <property type="match status" value="1"/>
</dbReference>
<dbReference type="Pfam" id="PF02146">
    <property type="entry name" value="SIR2"/>
    <property type="match status" value="1"/>
</dbReference>
<dbReference type="PANTHER" id="PTHR11085:SF8">
    <property type="entry name" value="NAD-DEPENDENT HISTONE DEACETYLASE HST3"/>
    <property type="match status" value="1"/>
</dbReference>
<evidence type="ECO:0000256" key="1">
    <source>
        <dbReference type="ARBA" id="ARBA00006924"/>
    </source>
</evidence>
<keyword evidence="3" id="KW-0520">NAD</keyword>
<dbReference type="GO" id="GO:0046872">
    <property type="term" value="F:metal ion binding"/>
    <property type="evidence" value="ECO:0007669"/>
    <property type="project" value="UniProtKB-KW"/>
</dbReference>
<protein>
    <submittedName>
        <fullName evidence="7">8030_t:CDS:1</fullName>
    </submittedName>
</protein>
<dbReference type="OrthoDB" id="2919105at2759"/>
<evidence type="ECO:0000256" key="4">
    <source>
        <dbReference type="PROSITE-ProRule" id="PRU00236"/>
    </source>
</evidence>
<dbReference type="AlphaFoldDB" id="A0A9N8Z0Q2"/>
<evidence type="ECO:0000313" key="7">
    <source>
        <dbReference type="EMBL" id="CAG8460489.1"/>
    </source>
</evidence>
<dbReference type="Gene3D" id="3.40.50.1220">
    <property type="entry name" value="TPP-binding domain"/>
    <property type="match status" value="1"/>
</dbReference>
<feature type="domain" description="Deacetylase sirtuin-type" evidence="6">
    <location>
        <begin position="9"/>
        <end position="314"/>
    </location>
</feature>
<dbReference type="Proteomes" id="UP000789706">
    <property type="component" value="Unassembled WGS sequence"/>
</dbReference>
<keyword evidence="8" id="KW-1185">Reference proteome</keyword>
<dbReference type="GO" id="GO:0070403">
    <property type="term" value="F:NAD+ binding"/>
    <property type="evidence" value="ECO:0007669"/>
    <property type="project" value="InterPro"/>
</dbReference>
<accession>A0A9N8Z0Q2</accession>
<comment type="caution">
    <text evidence="7">The sequence shown here is derived from an EMBL/GenBank/DDBJ whole genome shotgun (WGS) entry which is preliminary data.</text>
</comment>
<keyword evidence="4" id="KW-0479">Metal-binding</keyword>
<dbReference type="Gene3D" id="3.30.1600.10">
    <property type="entry name" value="SIR2/SIRT2 'Small Domain"/>
    <property type="match status" value="1"/>
</dbReference>
<evidence type="ECO:0000313" key="8">
    <source>
        <dbReference type="Proteomes" id="UP000789706"/>
    </source>
</evidence>
<feature type="binding site" evidence="4">
    <location>
        <position position="163"/>
    </location>
    <ligand>
        <name>Zn(2+)</name>
        <dbReference type="ChEBI" id="CHEBI:29105"/>
    </ligand>
</feature>
<sequence>MDVVKTNLEDINCPQLKEVTRHVTKAKKCVVITGAGISTSGGIPDFRNKEVGLYEQVKRQFPGIFRTGKDLFDGEMLTSHEALQAFNLFMGSLKELIVSSSPTTTHYFLKKLADMKKLTRVYTQNVDNLEESAGLKVDWKLEKITKCSAQVVQLHGTMARLRCTNCTNNYPFEIHYCNIFKKGEAPWCPNCEQREDARLKQGRRPHSIGKLKPMVLLYGDEHPNGYEISQLAAYDEAKADCLIIMGTSLKIPGVKALIKNFSRAVHDRGGFVILINKSDVVRREWNGIIDYQIEGTCDDWVRMIEVELAKLEKKRHPKNDSIDGKIRVEGEVNKLESRNNEQLMPRRKKIRGNDEELNMKKLKTSKLKSTTVSKRRRLRATRNT</sequence>
<dbReference type="GO" id="GO:0017136">
    <property type="term" value="F:histone deacetylase activity, NAD-dependent"/>
    <property type="evidence" value="ECO:0007669"/>
    <property type="project" value="TreeGrafter"/>
</dbReference>